<dbReference type="Pfam" id="PF04545">
    <property type="entry name" value="Sigma70_r4"/>
    <property type="match status" value="1"/>
</dbReference>
<dbReference type="Gene3D" id="1.10.10.10">
    <property type="entry name" value="Winged helix-like DNA-binding domain superfamily/Winged helix DNA-binding domain"/>
    <property type="match status" value="1"/>
</dbReference>
<dbReference type="GO" id="GO:0006352">
    <property type="term" value="P:DNA-templated transcription initiation"/>
    <property type="evidence" value="ECO:0007669"/>
    <property type="project" value="InterPro"/>
</dbReference>
<dbReference type="SUPFAM" id="SSF88659">
    <property type="entry name" value="Sigma3 and sigma4 domains of RNA polymerase sigma factors"/>
    <property type="match status" value="1"/>
</dbReference>
<dbReference type="AlphaFoldDB" id="J9GG48"/>
<evidence type="ECO:0000313" key="2">
    <source>
        <dbReference type="EMBL" id="EJX00773.1"/>
    </source>
</evidence>
<dbReference type="GO" id="GO:0003700">
    <property type="term" value="F:DNA-binding transcription factor activity"/>
    <property type="evidence" value="ECO:0007669"/>
    <property type="project" value="InterPro"/>
</dbReference>
<feature type="non-terminal residue" evidence="2">
    <location>
        <position position="1"/>
    </location>
</feature>
<protein>
    <submittedName>
        <fullName evidence="2">Protein containing RNA polymerase sigma-70 region 4 domain protein</fullName>
    </submittedName>
</protein>
<reference evidence="2" key="1">
    <citation type="journal article" date="2012" name="PLoS ONE">
        <title>Gene sets for utilization of primary and secondary nutrition supplies in the distal gut of endangered iberian lynx.</title>
        <authorList>
            <person name="Alcaide M."/>
            <person name="Messina E."/>
            <person name="Richter M."/>
            <person name="Bargiela R."/>
            <person name="Peplies J."/>
            <person name="Huws S.A."/>
            <person name="Newbold C.J."/>
            <person name="Golyshin P.N."/>
            <person name="Simon M.A."/>
            <person name="Lopez G."/>
            <person name="Yakimov M.M."/>
            <person name="Ferrer M."/>
        </authorList>
    </citation>
    <scope>NUCLEOTIDE SEQUENCE</scope>
</reference>
<accession>J9GG48</accession>
<evidence type="ECO:0000259" key="1">
    <source>
        <dbReference type="Pfam" id="PF04545"/>
    </source>
</evidence>
<dbReference type="InterPro" id="IPR036388">
    <property type="entry name" value="WH-like_DNA-bd_sf"/>
</dbReference>
<organism evidence="2">
    <name type="scientific">gut metagenome</name>
    <dbReference type="NCBI Taxonomy" id="749906"/>
    <lineage>
        <taxon>unclassified sequences</taxon>
        <taxon>metagenomes</taxon>
        <taxon>organismal metagenomes</taxon>
    </lineage>
</organism>
<comment type="caution">
    <text evidence="2">The sequence shown here is derived from an EMBL/GenBank/DDBJ whole genome shotgun (WGS) entry which is preliminary data.</text>
</comment>
<dbReference type="InterPro" id="IPR013324">
    <property type="entry name" value="RNA_pol_sigma_r3/r4-like"/>
</dbReference>
<sequence length="40" mass="4674">LEEIGTEMGLTRERVRQIREKAIEKIRESGNARVLMKYLG</sequence>
<name>J9GG48_9ZZZZ</name>
<gene>
    <name evidence="2" type="ORF">EVA_11121</name>
</gene>
<dbReference type="InterPro" id="IPR007630">
    <property type="entry name" value="RNA_pol_sigma70_r4"/>
</dbReference>
<proteinExistence type="predicted"/>
<dbReference type="EMBL" id="AMCI01003231">
    <property type="protein sequence ID" value="EJX00773.1"/>
    <property type="molecule type" value="Genomic_DNA"/>
</dbReference>
<feature type="domain" description="RNA polymerase sigma-70 region 4" evidence="1">
    <location>
        <begin position="1"/>
        <end position="28"/>
    </location>
</feature>